<evidence type="ECO:0000259" key="17">
    <source>
        <dbReference type="SMART" id="SM00822"/>
    </source>
</evidence>
<keyword evidence="7" id="KW-0276">Fatty acid metabolism</keyword>
<evidence type="ECO:0000313" key="18">
    <source>
        <dbReference type="EMBL" id="KOC89162.1"/>
    </source>
</evidence>
<comment type="pathway">
    <text evidence="2">Lipid metabolism; fatty acid biosynthesis.</text>
</comment>
<dbReference type="Proteomes" id="UP000036851">
    <property type="component" value="Unassembled WGS sequence"/>
</dbReference>
<evidence type="ECO:0000256" key="12">
    <source>
        <dbReference type="ARBA" id="ARBA00029743"/>
    </source>
</evidence>
<dbReference type="InterPro" id="IPR002347">
    <property type="entry name" value="SDR_fam"/>
</dbReference>
<comment type="function">
    <text evidence="1">Catalyzes the NADPH-dependent reduction of beta-ketoacyl-ACP substrates to beta-hydroxyacyl-ACP products, the first reductive step in the elongation cycle of fatty acid biosynthesis.</text>
</comment>
<dbReference type="PANTHER" id="PTHR42879:SF2">
    <property type="entry name" value="3-OXOACYL-[ACYL-CARRIER-PROTEIN] REDUCTASE FABG"/>
    <property type="match status" value="1"/>
</dbReference>
<dbReference type="InterPro" id="IPR036291">
    <property type="entry name" value="NAD(P)-bd_dom_sf"/>
</dbReference>
<evidence type="ECO:0000256" key="8">
    <source>
        <dbReference type="ARBA" id="ARBA00022837"/>
    </source>
</evidence>
<dbReference type="EMBL" id="JRXE01000018">
    <property type="protein sequence ID" value="KOC89162.1"/>
    <property type="molecule type" value="Genomic_DNA"/>
</dbReference>
<dbReference type="NCBIfam" id="NF009466">
    <property type="entry name" value="PRK12826.1-2"/>
    <property type="match status" value="1"/>
</dbReference>
<dbReference type="PANTHER" id="PTHR42879">
    <property type="entry name" value="3-OXOACYL-(ACYL-CARRIER-PROTEIN) REDUCTASE"/>
    <property type="match status" value="1"/>
</dbReference>
<dbReference type="RefSeq" id="WP_052900022.1">
    <property type="nucleotide sequence ID" value="NZ_JRXE01000018.1"/>
</dbReference>
<accession>A0A0L7T189</accession>
<keyword evidence="6" id="KW-0444">Lipid biosynthesis</keyword>
<dbReference type="InterPro" id="IPR020904">
    <property type="entry name" value="Sc_DH/Rdtase_CS"/>
</dbReference>
<dbReference type="EMBL" id="JRXF01000018">
    <property type="protein sequence ID" value="KOC93005.1"/>
    <property type="molecule type" value="Genomic_DNA"/>
</dbReference>
<keyword evidence="10" id="KW-0443">Lipid metabolism</keyword>
<dbReference type="Proteomes" id="UP000037088">
    <property type="component" value="Unassembled WGS sequence"/>
</dbReference>
<dbReference type="OrthoDB" id="9804774at2"/>
<dbReference type="FunFam" id="3.40.50.720:FF:000173">
    <property type="entry name" value="3-oxoacyl-[acyl-carrier protein] reductase"/>
    <property type="match status" value="1"/>
</dbReference>
<dbReference type="GO" id="GO:0004316">
    <property type="term" value="F:3-oxoacyl-[acyl-carrier-protein] reductase (NADPH) activity"/>
    <property type="evidence" value="ECO:0007669"/>
    <property type="project" value="UniProtKB-EC"/>
</dbReference>
<evidence type="ECO:0000256" key="14">
    <source>
        <dbReference type="ARBA" id="ARBA00032683"/>
    </source>
</evidence>
<dbReference type="PROSITE" id="PS00061">
    <property type="entry name" value="ADH_SHORT"/>
    <property type="match status" value="1"/>
</dbReference>
<evidence type="ECO:0000256" key="3">
    <source>
        <dbReference type="ARBA" id="ARBA00006484"/>
    </source>
</evidence>
<keyword evidence="21" id="KW-1185">Reference proteome</keyword>
<comment type="similarity">
    <text evidence="3">Belongs to the short-chain dehydrogenases/reductases (SDR) family.</text>
</comment>
<keyword evidence="9" id="KW-0560">Oxidoreductase</keyword>
<reference evidence="20 21" key="1">
    <citation type="journal article" date="2015" name="Int. J. Syst. Evol. Microbiol.">
        <title>Erwinia iniecta sp. nov., isolated from Russian wheat aphids (Diuraphis noxia).</title>
        <authorList>
            <person name="Campillo T."/>
            <person name="Luna E."/>
            <person name="Portier P."/>
            <person name="Fischer-Le Saux M."/>
            <person name="Lapitan N."/>
            <person name="Tisserat N.A."/>
            <person name="Leach J.E."/>
        </authorList>
    </citation>
    <scope>NUCLEOTIDE SEQUENCE [LARGE SCALE GENOMIC DNA]</scope>
    <source>
        <strain evidence="18 21">B120</strain>
        <strain evidence="19 20">B149</strain>
    </source>
</reference>
<dbReference type="PRINTS" id="PR00080">
    <property type="entry name" value="SDRFAMILY"/>
</dbReference>
<dbReference type="EC" id="1.1.1.100" evidence="4"/>
<dbReference type="InterPro" id="IPR050259">
    <property type="entry name" value="SDR"/>
</dbReference>
<dbReference type="STRING" id="1560201.NG42_13705"/>
<evidence type="ECO:0000256" key="10">
    <source>
        <dbReference type="ARBA" id="ARBA00023098"/>
    </source>
</evidence>
<dbReference type="InterPro" id="IPR057326">
    <property type="entry name" value="KR_dom"/>
</dbReference>
<evidence type="ECO:0000256" key="15">
    <source>
        <dbReference type="ARBA" id="ARBA00033040"/>
    </source>
</evidence>
<keyword evidence="8" id="KW-0106">Calcium</keyword>
<comment type="caution">
    <text evidence="18">The sequence shown here is derived from an EMBL/GenBank/DDBJ whole genome shotgun (WGS) entry which is preliminary data.</text>
</comment>
<dbReference type="Gene3D" id="3.40.50.720">
    <property type="entry name" value="NAD(P)-binding Rossmann-like Domain"/>
    <property type="match status" value="1"/>
</dbReference>
<evidence type="ECO:0000256" key="7">
    <source>
        <dbReference type="ARBA" id="ARBA00022832"/>
    </source>
</evidence>
<evidence type="ECO:0000256" key="9">
    <source>
        <dbReference type="ARBA" id="ARBA00023002"/>
    </source>
</evidence>
<gene>
    <name evidence="18" type="ORF">NG42_13705</name>
    <name evidence="19" type="ORF">NG43_12545</name>
</gene>
<dbReference type="SMART" id="SM00822">
    <property type="entry name" value="PKS_KR"/>
    <property type="match status" value="1"/>
</dbReference>
<comment type="catalytic activity">
    <reaction evidence="16">
        <text>a (3R)-hydroxyacyl-[ACP] + NADP(+) = a 3-oxoacyl-[ACP] + NADPH + H(+)</text>
        <dbReference type="Rhea" id="RHEA:17397"/>
        <dbReference type="Rhea" id="RHEA-COMP:9916"/>
        <dbReference type="Rhea" id="RHEA-COMP:9945"/>
        <dbReference type="ChEBI" id="CHEBI:15378"/>
        <dbReference type="ChEBI" id="CHEBI:57783"/>
        <dbReference type="ChEBI" id="CHEBI:58349"/>
        <dbReference type="ChEBI" id="CHEBI:78776"/>
        <dbReference type="ChEBI" id="CHEBI:78827"/>
        <dbReference type="EC" id="1.1.1.100"/>
    </reaction>
</comment>
<feature type="domain" description="Ketoreductase" evidence="17">
    <location>
        <begin position="10"/>
        <end position="189"/>
    </location>
</feature>
<dbReference type="Pfam" id="PF13561">
    <property type="entry name" value="adh_short_C2"/>
    <property type="match status" value="1"/>
</dbReference>
<dbReference type="PATRIC" id="fig|1560201.3.peg.2918"/>
<evidence type="ECO:0000256" key="13">
    <source>
        <dbReference type="ARBA" id="ARBA00029899"/>
    </source>
</evidence>
<evidence type="ECO:0000313" key="19">
    <source>
        <dbReference type="EMBL" id="KOC93005.1"/>
    </source>
</evidence>
<dbReference type="AlphaFoldDB" id="A0A0L7T189"/>
<evidence type="ECO:0000256" key="4">
    <source>
        <dbReference type="ARBA" id="ARBA00012948"/>
    </source>
</evidence>
<evidence type="ECO:0000256" key="16">
    <source>
        <dbReference type="ARBA" id="ARBA00048508"/>
    </source>
</evidence>
<dbReference type="GO" id="GO:0006633">
    <property type="term" value="P:fatty acid biosynthetic process"/>
    <property type="evidence" value="ECO:0007669"/>
    <property type="project" value="UniProtKB-KW"/>
</dbReference>
<evidence type="ECO:0000256" key="6">
    <source>
        <dbReference type="ARBA" id="ARBA00022516"/>
    </source>
</evidence>
<organism evidence="18 21">
    <name type="scientific">Winslowiella iniecta</name>
    <dbReference type="NCBI Taxonomy" id="1560201"/>
    <lineage>
        <taxon>Bacteria</taxon>
        <taxon>Pseudomonadati</taxon>
        <taxon>Pseudomonadota</taxon>
        <taxon>Gammaproteobacteria</taxon>
        <taxon>Enterobacterales</taxon>
        <taxon>Erwiniaceae</taxon>
        <taxon>Winslowiella</taxon>
    </lineage>
</organism>
<name>A0A0L7T189_9GAMM</name>
<keyword evidence="11" id="KW-0275">Fatty acid biosynthesis</keyword>
<sequence>MSVYPDLSDKSVVITGANGDIGLAICEKYLNLNCQVFAVAHSHQNMLQQLKSSHPRGDYLIIKSCDITDADQVQKLVAELEQQIRCVHVLVNNAGLCSDNLFSAMNYEQFDRVIKVNLYGTFNLCKSLLGMLRSARGATVVNVSSVAGVTASFGQVNYSAAKAGINGLTRSLAAEYAAKGIRINAVAPGMIESKMVKKVPRQIVQTVVSATPLKRLGRAEEIADAIAFLSSSASGFIVGQTLVVDGGLVMR</sequence>
<dbReference type="SUPFAM" id="SSF51735">
    <property type="entry name" value="NAD(P)-binding Rossmann-fold domains"/>
    <property type="match status" value="1"/>
</dbReference>
<evidence type="ECO:0000313" key="21">
    <source>
        <dbReference type="Proteomes" id="UP000037088"/>
    </source>
</evidence>
<evidence type="ECO:0000256" key="1">
    <source>
        <dbReference type="ARBA" id="ARBA00002607"/>
    </source>
</evidence>
<evidence type="ECO:0000256" key="11">
    <source>
        <dbReference type="ARBA" id="ARBA00023160"/>
    </source>
</evidence>
<proteinExistence type="inferred from homology"/>
<evidence type="ECO:0000313" key="20">
    <source>
        <dbReference type="Proteomes" id="UP000036851"/>
    </source>
</evidence>
<evidence type="ECO:0000256" key="2">
    <source>
        <dbReference type="ARBA" id="ARBA00005194"/>
    </source>
</evidence>
<evidence type="ECO:0000256" key="5">
    <source>
        <dbReference type="ARBA" id="ARBA00017650"/>
    </source>
</evidence>
<protein>
    <recommendedName>
        <fullName evidence="5">3-oxoacyl-[acyl-carrier-protein] reductase FabG</fullName>
        <ecNumber evidence="4">1.1.1.100</ecNumber>
    </recommendedName>
    <alternativeName>
        <fullName evidence="15">3-ketoacyl-acyl carrier protein reductase</fullName>
    </alternativeName>
    <alternativeName>
        <fullName evidence="12 14">Beta-Ketoacyl-acyl carrier protein reductase</fullName>
    </alternativeName>
    <alternativeName>
        <fullName evidence="13">Beta-ketoacyl-ACP reductase</fullName>
    </alternativeName>
</protein>
<dbReference type="PRINTS" id="PR00081">
    <property type="entry name" value="GDHRDH"/>
</dbReference>